<feature type="transmembrane region" description="Helical" evidence="1">
    <location>
        <begin position="50"/>
        <end position="80"/>
    </location>
</feature>
<protein>
    <submittedName>
        <fullName evidence="2">Rod shape-determining protein MreD</fullName>
    </submittedName>
</protein>
<dbReference type="Proteomes" id="UP001224997">
    <property type="component" value="Unassembled WGS sequence"/>
</dbReference>
<comment type="caution">
    <text evidence="2">The sequence shown here is derived from an EMBL/GenBank/DDBJ whole genome shotgun (WGS) entry which is preliminary data.</text>
</comment>
<organism evidence="2 3">
    <name type="scientific">Paracoccus spongiarum</name>
    <dbReference type="NCBI Taxonomy" id="3064387"/>
    <lineage>
        <taxon>Bacteria</taxon>
        <taxon>Pseudomonadati</taxon>
        <taxon>Pseudomonadota</taxon>
        <taxon>Alphaproteobacteria</taxon>
        <taxon>Rhodobacterales</taxon>
        <taxon>Paracoccaceae</taxon>
        <taxon>Paracoccus</taxon>
    </lineage>
</organism>
<keyword evidence="1" id="KW-0812">Transmembrane</keyword>
<feature type="transmembrane region" description="Helical" evidence="1">
    <location>
        <begin position="101"/>
        <end position="121"/>
    </location>
</feature>
<keyword evidence="1" id="KW-0472">Membrane</keyword>
<evidence type="ECO:0000313" key="3">
    <source>
        <dbReference type="Proteomes" id="UP001224997"/>
    </source>
</evidence>
<proteinExistence type="predicted"/>
<evidence type="ECO:0000256" key="1">
    <source>
        <dbReference type="SAM" id="Phobius"/>
    </source>
</evidence>
<reference evidence="2 3" key="1">
    <citation type="submission" date="2023-08" db="EMBL/GenBank/DDBJ databases">
        <authorList>
            <person name="Park J.-S."/>
        </authorList>
    </citation>
    <scope>NUCLEOTIDE SEQUENCE [LARGE SCALE GENOMIC DNA]</scope>
    <source>
        <strain evidence="2 3">2205BS29-5</strain>
    </source>
</reference>
<evidence type="ECO:0000313" key="2">
    <source>
        <dbReference type="EMBL" id="MDP5306768.1"/>
    </source>
</evidence>
<name>A0ABT9JAD6_9RHOB</name>
<gene>
    <name evidence="2" type="ORF">Q5Y72_06660</name>
</gene>
<feature type="transmembrane region" description="Helical" evidence="1">
    <location>
        <begin position="133"/>
        <end position="154"/>
    </location>
</feature>
<sequence>MLLGTALFLLCMALLILLRLLPLSSGMTGWPGPDLGLALTFAWVLRRPDQIPALAIALAFLVEDLLLLRPIGLWAALMLLATEAARLREPRWRDQPFMVEWLRVAMLIGAMTLANRLVLLISLMPVPALGQVLLQYLATLAAYPPVVFAARWLIGLRRSGHGGADVTRQVR</sequence>
<keyword evidence="3" id="KW-1185">Reference proteome</keyword>
<dbReference type="RefSeq" id="WP_305962607.1">
    <property type="nucleotide sequence ID" value="NZ_JAVAMQ010000004.1"/>
</dbReference>
<keyword evidence="1" id="KW-1133">Transmembrane helix</keyword>
<dbReference type="EMBL" id="JAVAMQ010000004">
    <property type="protein sequence ID" value="MDP5306768.1"/>
    <property type="molecule type" value="Genomic_DNA"/>
</dbReference>
<accession>A0ABT9JAD6</accession>